<protein>
    <submittedName>
        <fullName evidence="2">Uncharacterized protein</fullName>
    </submittedName>
</protein>
<reference evidence="2" key="1">
    <citation type="journal article" date="2023" name="G3 (Bethesda)">
        <title>A reference genome for the long-term kleptoplast-retaining sea slug Elysia crispata morphotype clarki.</title>
        <authorList>
            <person name="Eastman K.E."/>
            <person name="Pendleton A.L."/>
            <person name="Shaikh M.A."/>
            <person name="Suttiyut T."/>
            <person name="Ogas R."/>
            <person name="Tomko P."/>
            <person name="Gavelis G."/>
            <person name="Widhalm J.R."/>
            <person name="Wisecaver J.H."/>
        </authorList>
    </citation>
    <scope>NUCLEOTIDE SEQUENCE</scope>
    <source>
        <strain evidence="2">ECLA1</strain>
    </source>
</reference>
<organism evidence="2 3">
    <name type="scientific">Elysia crispata</name>
    <name type="common">lettuce slug</name>
    <dbReference type="NCBI Taxonomy" id="231223"/>
    <lineage>
        <taxon>Eukaryota</taxon>
        <taxon>Metazoa</taxon>
        <taxon>Spiralia</taxon>
        <taxon>Lophotrochozoa</taxon>
        <taxon>Mollusca</taxon>
        <taxon>Gastropoda</taxon>
        <taxon>Heterobranchia</taxon>
        <taxon>Euthyneura</taxon>
        <taxon>Panpulmonata</taxon>
        <taxon>Sacoglossa</taxon>
        <taxon>Placobranchoidea</taxon>
        <taxon>Plakobranchidae</taxon>
        <taxon>Elysia</taxon>
    </lineage>
</organism>
<evidence type="ECO:0000313" key="3">
    <source>
        <dbReference type="Proteomes" id="UP001283361"/>
    </source>
</evidence>
<evidence type="ECO:0000313" key="2">
    <source>
        <dbReference type="EMBL" id="KAK3787305.1"/>
    </source>
</evidence>
<dbReference type="EMBL" id="JAWDGP010001872">
    <property type="protein sequence ID" value="KAK3787305.1"/>
    <property type="molecule type" value="Genomic_DNA"/>
</dbReference>
<gene>
    <name evidence="2" type="ORF">RRG08_056026</name>
</gene>
<feature type="region of interest" description="Disordered" evidence="1">
    <location>
        <begin position="1"/>
        <end position="22"/>
    </location>
</feature>
<accession>A0AAE1DYT1</accession>
<comment type="caution">
    <text evidence="2">The sequence shown here is derived from an EMBL/GenBank/DDBJ whole genome shotgun (WGS) entry which is preliminary data.</text>
</comment>
<dbReference type="AlphaFoldDB" id="A0AAE1DYT1"/>
<keyword evidence="3" id="KW-1185">Reference proteome</keyword>
<name>A0AAE1DYT1_9GAST</name>
<evidence type="ECO:0000256" key="1">
    <source>
        <dbReference type="SAM" id="MobiDB-lite"/>
    </source>
</evidence>
<sequence>MRNTEVWGGAGQAEMNGHMRPDNGHCASVAGEIGELGDEMNEGVSRKRTFLLFHASFEIIFHCHLQMQCVFIIT</sequence>
<dbReference type="Proteomes" id="UP001283361">
    <property type="component" value="Unassembled WGS sequence"/>
</dbReference>
<proteinExistence type="predicted"/>